<evidence type="ECO:0000313" key="3">
    <source>
        <dbReference type="EMBL" id="AQQ07379.1"/>
    </source>
</evidence>
<reference evidence="3 4" key="1">
    <citation type="submission" date="2017-02" db="EMBL/GenBank/DDBJ databases">
        <authorList>
            <person name="Jeong S."/>
        </authorList>
    </citation>
    <scope>NUCLEOTIDE SEQUENCE [LARGE SCALE GENOMIC DNA]</scope>
    <source>
        <strain evidence="3 4">RMAR6-6</strain>
    </source>
</reference>
<dbReference type="Pfam" id="PF01206">
    <property type="entry name" value="TusA"/>
    <property type="match status" value="1"/>
</dbReference>
<keyword evidence="4" id="KW-1185">Reference proteome</keyword>
<evidence type="ECO:0000313" key="4">
    <source>
        <dbReference type="Proteomes" id="UP000188174"/>
    </source>
</evidence>
<dbReference type="EMBL" id="CP019630">
    <property type="protein sequence ID" value="AQQ07379.1"/>
    <property type="molecule type" value="Genomic_DNA"/>
</dbReference>
<proteinExistence type="inferred from homology"/>
<dbReference type="PANTHER" id="PTHR33279">
    <property type="entry name" value="SULFUR CARRIER PROTEIN YEDF-RELATED"/>
    <property type="match status" value="1"/>
</dbReference>
<evidence type="ECO:0000259" key="2">
    <source>
        <dbReference type="PROSITE" id="PS01148"/>
    </source>
</evidence>
<dbReference type="PANTHER" id="PTHR33279:SF6">
    <property type="entry name" value="SULFUR CARRIER PROTEIN YEDF-RELATED"/>
    <property type="match status" value="1"/>
</dbReference>
<dbReference type="PROSITE" id="PS01148">
    <property type="entry name" value="UPF0033"/>
    <property type="match status" value="1"/>
</dbReference>
<comment type="similarity">
    <text evidence="1">Belongs to the sulfur carrier protein TusA family.</text>
</comment>
<dbReference type="InterPro" id="IPR001455">
    <property type="entry name" value="TusA-like"/>
</dbReference>
<organism evidence="3 4">
    <name type="scientific">Roseibium algicola</name>
    <dbReference type="NCBI Taxonomy" id="2857014"/>
    <lineage>
        <taxon>Bacteria</taxon>
        <taxon>Pseudomonadati</taxon>
        <taxon>Pseudomonadota</taxon>
        <taxon>Alphaproteobacteria</taxon>
        <taxon>Hyphomicrobiales</taxon>
        <taxon>Stappiaceae</taxon>
        <taxon>Roseibium</taxon>
    </lineage>
</organism>
<name>A0ABN4X052_9HYPH</name>
<protein>
    <submittedName>
        <fullName evidence="3">Response regulator SirA</fullName>
    </submittedName>
</protein>
<evidence type="ECO:0000256" key="1">
    <source>
        <dbReference type="ARBA" id="ARBA00008984"/>
    </source>
</evidence>
<dbReference type="CDD" id="cd00291">
    <property type="entry name" value="SirA_YedF_YeeD"/>
    <property type="match status" value="1"/>
</dbReference>
<dbReference type="SUPFAM" id="SSF64307">
    <property type="entry name" value="SirA-like"/>
    <property type="match status" value="1"/>
</dbReference>
<dbReference type="InterPro" id="IPR036868">
    <property type="entry name" value="TusA-like_sf"/>
</dbReference>
<accession>A0ABN4X052</accession>
<gene>
    <name evidence="3" type="ORF">B0E33_13625</name>
</gene>
<dbReference type="Proteomes" id="UP000188174">
    <property type="component" value="Chromosome"/>
</dbReference>
<dbReference type="RefSeq" id="WP_055660494.1">
    <property type="nucleotide sequence ID" value="NZ_CP019630.1"/>
</dbReference>
<sequence>MLTTGTTLDLKGLKCPLPVLKTRKALTRLSSGEQLTVLTTDPMAEIDIPHFCNEQGHTLLEAERIEGGHRFVLTKGG</sequence>
<dbReference type="Gene3D" id="3.30.110.40">
    <property type="entry name" value="TusA-like domain"/>
    <property type="match status" value="1"/>
</dbReference>
<feature type="domain" description="UPF0033" evidence="2">
    <location>
        <begin position="8"/>
        <end position="32"/>
    </location>
</feature>